<reference evidence="1 2" key="1">
    <citation type="journal article" date="2016" name="Nat. Commun.">
        <title>Ectomycorrhizal ecology is imprinted in the genome of the dominant symbiotic fungus Cenococcum geophilum.</title>
        <authorList>
            <consortium name="DOE Joint Genome Institute"/>
            <person name="Peter M."/>
            <person name="Kohler A."/>
            <person name="Ohm R.A."/>
            <person name="Kuo A."/>
            <person name="Krutzmann J."/>
            <person name="Morin E."/>
            <person name="Arend M."/>
            <person name="Barry K.W."/>
            <person name="Binder M."/>
            <person name="Choi C."/>
            <person name="Clum A."/>
            <person name="Copeland A."/>
            <person name="Grisel N."/>
            <person name="Haridas S."/>
            <person name="Kipfer T."/>
            <person name="LaButti K."/>
            <person name="Lindquist E."/>
            <person name="Lipzen A."/>
            <person name="Maire R."/>
            <person name="Meier B."/>
            <person name="Mihaltcheva S."/>
            <person name="Molinier V."/>
            <person name="Murat C."/>
            <person name="Poggeler S."/>
            <person name="Quandt C.A."/>
            <person name="Sperisen C."/>
            <person name="Tritt A."/>
            <person name="Tisserant E."/>
            <person name="Crous P.W."/>
            <person name="Henrissat B."/>
            <person name="Nehls U."/>
            <person name="Egli S."/>
            <person name="Spatafora J.W."/>
            <person name="Grigoriev I.V."/>
            <person name="Martin F.M."/>
        </authorList>
    </citation>
    <scope>NUCLEOTIDE SEQUENCE [LARGE SCALE GENOMIC DNA]</scope>
    <source>
        <strain evidence="1 2">CBS 207.34</strain>
    </source>
</reference>
<organism evidence="1 2">
    <name type="scientific">Glonium stellatum</name>
    <dbReference type="NCBI Taxonomy" id="574774"/>
    <lineage>
        <taxon>Eukaryota</taxon>
        <taxon>Fungi</taxon>
        <taxon>Dikarya</taxon>
        <taxon>Ascomycota</taxon>
        <taxon>Pezizomycotina</taxon>
        <taxon>Dothideomycetes</taxon>
        <taxon>Pleosporomycetidae</taxon>
        <taxon>Gloniales</taxon>
        <taxon>Gloniaceae</taxon>
        <taxon>Glonium</taxon>
    </lineage>
</organism>
<proteinExistence type="predicted"/>
<dbReference type="Proteomes" id="UP000250140">
    <property type="component" value="Unassembled WGS sequence"/>
</dbReference>
<dbReference type="AlphaFoldDB" id="A0A8E2JNQ3"/>
<evidence type="ECO:0000313" key="2">
    <source>
        <dbReference type="Proteomes" id="UP000250140"/>
    </source>
</evidence>
<sequence length="256" mass="27310">MEDSSPKLLLLLPIGKLKMAVVELNDLSLVLLVLAADGGGQEVDDGVVGSGDSVDDLDDGTDEEVGGALSEVFLFERLALFKRARADSLEGWDMTFSCGSIRGLAVGVSDISVVAGTELFLGRLDPFLLNFVGPDSWFSVVTLGSIVVVVVIILGEQDISEAPSALLVGYMGGFVLVRIGRESWDCWVFLESTGIPGRGVILGPGAKAVNAGKSGVGTRESAVAEDNEFEFFLVRSDFRRARVERFCIKSGSRVRF</sequence>
<name>A0A8E2JNQ3_9PEZI</name>
<gene>
    <name evidence="1" type="ORF">AOQ84DRAFT_226905</name>
</gene>
<dbReference type="EMBL" id="KV750682">
    <property type="protein sequence ID" value="OCL03782.1"/>
    <property type="molecule type" value="Genomic_DNA"/>
</dbReference>
<accession>A0A8E2JNQ3</accession>
<keyword evidence="2" id="KW-1185">Reference proteome</keyword>
<evidence type="ECO:0000313" key="1">
    <source>
        <dbReference type="EMBL" id="OCL03782.1"/>
    </source>
</evidence>
<protein>
    <submittedName>
        <fullName evidence="1">Uncharacterized protein</fullName>
    </submittedName>
</protein>